<keyword evidence="1" id="KW-0472">Membrane</keyword>
<dbReference type="AlphaFoldDB" id="A0A926NC15"/>
<name>A0A926NC15_9BACL</name>
<dbReference type="Proteomes" id="UP000661691">
    <property type="component" value="Unassembled WGS sequence"/>
</dbReference>
<comment type="caution">
    <text evidence="2">The sequence shown here is derived from an EMBL/GenBank/DDBJ whole genome shotgun (WGS) entry which is preliminary data.</text>
</comment>
<feature type="transmembrane region" description="Helical" evidence="1">
    <location>
        <begin position="6"/>
        <end position="25"/>
    </location>
</feature>
<keyword evidence="3" id="KW-1185">Reference proteome</keyword>
<evidence type="ECO:0000313" key="3">
    <source>
        <dbReference type="Proteomes" id="UP000661691"/>
    </source>
</evidence>
<dbReference type="RefSeq" id="WP_191139294.1">
    <property type="nucleotide sequence ID" value="NZ_JACXAG020000002.1"/>
</dbReference>
<dbReference type="EMBL" id="JACXAH010000002">
    <property type="protein sequence ID" value="MBD1370794.1"/>
    <property type="molecule type" value="Genomic_DNA"/>
</dbReference>
<sequence length="57" mass="6227">MNMKAAVFACNFTGVLALLASFFLWKVAGTSLFILGLVGSGFWFGLGWFFKRSSPDT</sequence>
<proteinExistence type="predicted"/>
<feature type="transmembrane region" description="Helical" evidence="1">
    <location>
        <begin position="32"/>
        <end position="50"/>
    </location>
</feature>
<organism evidence="2 3">
    <name type="scientific">Polycladospora coralii</name>
    <dbReference type="NCBI Taxonomy" id="2771432"/>
    <lineage>
        <taxon>Bacteria</taxon>
        <taxon>Bacillati</taxon>
        <taxon>Bacillota</taxon>
        <taxon>Bacilli</taxon>
        <taxon>Bacillales</taxon>
        <taxon>Thermoactinomycetaceae</taxon>
        <taxon>Polycladospora</taxon>
    </lineage>
</organism>
<reference evidence="2" key="1">
    <citation type="submission" date="2020-09" db="EMBL/GenBank/DDBJ databases">
        <title>A novel bacterium of genus Hazenella, isolated from South China Sea.</title>
        <authorList>
            <person name="Huang H."/>
            <person name="Mo K."/>
            <person name="Hu Y."/>
        </authorList>
    </citation>
    <scope>NUCLEOTIDE SEQUENCE</scope>
    <source>
        <strain evidence="2">IB182357</strain>
    </source>
</reference>
<keyword evidence="1" id="KW-0812">Transmembrane</keyword>
<evidence type="ECO:0000313" key="2">
    <source>
        <dbReference type="EMBL" id="MBD1370794.1"/>
    </source>
</evidence>
<evidence type="ECO:0000256" key="1">
    <source>
        <dbReference type="SAM" id="Phobius"/>
    </source>
</evidence>
<keyword evidence="1" id="KW-1133">Transmembrane helix</keyword>
<gene>
    <name evidence="2" type="ORF">IC620_00270</name>
</gene>
<accession>A0A926NC15</accession>
<protein>
    <submittedName>
        <fullName evidence="2">Uncharacterized protein</fullName>
    </submittedName>
</protein>